<sequence length="323" mass="35549">MDSHAPTQTRGSAGAPAAQPAGVPPFLLKTLITAVIGGFTYVMTNATDQPEVWKLTASIFVGGAAMIIQFMVDFERRLGGVESSLSVHNSEMKDLVAEGFAKINHATELFGLVEGSALRSDGVTRLVRSATVVGSEGPEIMKAFAQSEVNRLATLMANLHQKHADYDGEDHDWIVSLTQCATDTIDATSTSVDHDFWPTELGQRYLRAQRDAIRSRGVRIRRLFIVDTPEEIDDDLGQLVEHQQSLGIQVRVLALSQLPPIAGIDITNDFILFDQSLSYEVEPDLRGMNAKTTMDLREDRVARRIKRFEELWDAGDAEPEPGD</sequence>
<keyword evidence="1" id="KW-1133">Transmembrane helix</keyword>
<accession>A0ABQ7FMC2</accession>
<dbReference type="Pfam" id="PF21806">
    <property type="entry name" value="DUF6879"/>
    <property type="match status" value="1"/>
</dbReference>
<feature type="domain" description="DUF6879" evidence="2">
    <location>
        <begin position="206"/>
        <end position="315"/>
    </location>
</feature>
<evidence type="ECO:0000313" key="3">
    <source>
        <dbReference type="EMBL" id="KAF4409980.1"/>
    </source>
</evidence>
<keyword evidence="4" id="KW-1185">Reference proteome</keyword>
<reference evidence="3 4" key="1">
    <citation type="submission" date="2019-10" db="EMBL/GenBank/DDBJ databases">
        <title>Streptomyces tenebrisbrunneis sp.nov., an endogenous actinomycete isolated from of Lycium ruthenicum.</title>
        <authorList>
            <person name="Ma L."/>
        </authorList>
    </citation>
    <scope>NUCLEOTIDE SEQUENCE [LARGE SCALE GENOMIC DNA]</scope>
    <source>
        <strain evidence="3 4">TRM 66187</strain>
    </source>
</reference>
<dbReference type="Proteomes" id="UP000621266">
    <property type="component" value="Unassembled WGS sequence"/>
</dbReference>
<evidence type="ECO:0000259" key="2">
    <source>
        <dbReference type="Pfam" id="PF21806"/>
    </source>
</evidence>
<evidence type="ECO:0000256" key="1">
    <source>
        <dbReference type="SAM" id="Phobius"/>
    </source>
</evidence>
<organism evidence="3 4">
    <name type="scientific">Streptomyces lycii</name>
    <dbReference type="NCBI Taxonomy" id="2654337"/>
    <lineage>
        <taxon>Bacteria</taxon>
        <taxon>Bacillati</taxon>
        <taxon>Actinomycetota</taxon>
        <taxon>Actinomycetes</taxon>
        <taxon>Kitasatosporales</taxon>
        <taxon>Streptomycetaceae</taxon>
        <taxon>Streptomyces</taxon>
    </lineage>
</organism>
<keyword evidence="1" id="KW-0472">Membrane</keyword>
<gene>
    <name evidence="3" type="ORF">GCU69_06300</name>
</gene>
<proteinExistence type="predicted"/>
<name>A0ABQ7FMC2_9ACTN</name>
<dbReference type="InterPro" id="IPR049244">
    <property type="entry name" value="DUF6879"/>
</dbReference>
<feature type="transmembrane region" description="Helical" evidence="1">
    <location>
        <begin position="55"/>
        <end position="72"/>
    </location>
</feature>
<comment type="caution">
    <text evidence="3">The sequence shown here is derived from an EMBL/GenBank/DDBJ whole genome shotgun (WGS) entry which is preliminary data.</text>
</comment>
<evidence type="ECO:0000313" key="4">
    <source>
        <dbReference type="Proteomes" id="UP000621266"/>
    </source>
</evidence>
<dbReference type="EMBL" id="WHPN01000149">
    <property type="protein sequence ID" value="KAF4409980.1"/>
    <property type="molecule type" value="Genomic_DNA"/>
</dbReference>
<protein>
    <recommendedName>
        <fullName evidence="2">DUF6879 domain-containing protein</fullName>
    </recommendedName>
</protein>
<feature type="transmembrane region" description="Helical" evidence="1">
    <location>
        <begin position="26"/>
        <end position="43"/>
    </location>
</feature>
<keyword evidence="1" id="KW-0812">Transmembrane</keyword>
<dbReference type="RefSeq" id="WP_098751509.1">
    <property type="nucleotide sequence ID" value="NZ_WHPN01000149.1"/>
</dbReference>